<dbReference type="OrthoDB" id="3033167at2759"/>
<proteinExistence type="predicted"/>
<accession>A0A060S4L8</accession>
<keyword evidence="3" id="KW-1185">Reference proteome</keyword>
<feature type="region of interest" description="Disordered" evidence="1">
    <location>
        <begin position="239"/>
        <end position="315"/>
    </location>
</feature>
<dbReference type="HOGENOM" id="CLU_883218_0_0_1"/>
<feature type="compositionally biased region" description="Polar residues" evidence="1">
    <location>
        <begin position="168"/>
        <end position="177"/>
    </location>
</feature>
<feature type="region of interest" description="Disordered" evidence="1">
    <location>
        <begin position="88"/>
        <end position="210"/>
    </location>
</feature>
<evidence type="ECO:0000313" key="3">
    <source>
        <dbReference type="Proteomes" id="UP000029665"/>
    </source>
</evidence>
<dbReference type="EMBL" id="CCBP010000037">
    <property type="protein sequence ID" value="CDO69372.1"/>
    <property type="molecule type" value="Genomic_DNA"/>
</dbReference>
<reference evidence="2" key="1">
    <citation type="submission" date="2014-01" db="EMBL/GenBank/DDBJ databases">
        <title>The genome of the white-rot fungus Pycnoporus cinnabarinus: a basidiomycete model with a versatile arsenal for lignocellulosic biomass breakdown.</title>
        <authorList>
            <person name="Levasseur A."/>
            <person name="Lomascolo A."/>
            <person name="Ruiz-Duenas F.J."/>
            <person name="Uzan E."/>
            <person name="Piumi F."/>
            <person name="Kues U."/>
            <person name="Ram A.F.J."/>
            <person name="Murat C."/>
            <person name="Haon M."/>
            <person name="Benoit I."/>
            <person name="Arfi Y."/>
            <person name="Chevret D."/>
            <person name="Drula E."/>
            <person name="Kwon M.J."/>
            <person name="Gouret P."/>
            <person name="Lesage-Meessen L."/>
            <person name="Lombard V."/>
            <person name="Mariette J."/>
            <person name="Noirot C."/>
            <person name="Park J."/>
            <person name="Patyshakuliyeva A."/>
            <person name="Wieneger R.A.B."/>
            <person name="Wosten H.A.B."/>
            <person name="Martin F."/>
            <person name="Coutinho P.M."/>
            <person name="de Vries R."/>
            <person name="Martinez A.T."/>
            <person name="Klopp C."/>
            <person name="Pontarotti P."/>
            <person name="Henrissat B."/>
            <person name="Record E."/>
        </authorList>
    </citation>
    <scope>NUCLEOTIDE SEQUENCE [LARGE SCALE GENOMIC DNA]</scope>
    <source>
        <strain evidence="2">BRFM137</strain>
    </source>
</reference>
<evidence type="ECO:0000313" key="2">
    <source>
        <dbReference type="EMBL" id="CDO69372.1"/>
    </source>
</evidence>
<gene>
    <name evidence="2" type="ORF">BN946_scf184961.g14</name>
</gene>
<feature type="compositionally biased region" description="Basic and acidic residues" evidence="1">
    <location>
        <begin position="255"/>
        <end position="264"/>
    </location>
</feature>
<dbReference type="Proteomes" id="UP000029665">
    <property type="component" value="Unassembled WGS sequence"/>
</dbReference>
<dbReference type="OMA" id="WIVPPRD"/>
<organism evidence="2 3">
    <name type="scientific">Pycnoporus cinnabarinus</name>
    <name type="common">Cinnabar-red polypore</name>
    <name type="synonym">Trametes cinnabarina</name>
    <dbReference type="NCBI Taxonomy" id="5643"/>
    <lineage>
        <taxon>Eukaryota</taxon>
        <taxon>Fungi</taxon>
        <taxon>Dikarya</taxon>
        <taxon>Basidiomycota</taxon>
        <taxon>Agaricomycotina</taxon>
        <taxon>Agaricomycetes</taxon>
        <taxon>Polyporales</taxon>
        <taxon>Polyporaceae</taxon>
        <taxon>Trametes</taxon>
    </lineage>
</organism>
<comment type="caution">
    <text evidence="2">The sequence shown here is derived from an EMBL/GenBank/DDBJ whole genome shotgun (WGS) entry which is preliminary data.</text>
</comment>
<evidence type="ECO:0000256" key="1">
    <source>
        <dbReference type="SAM" id="MobiDB-lite"/>
    </source>
</evidence>
<dbReference type="AlphaFoldDB" id="A0A060S4L8"/>
<feature type="compositionally biased region" description="Acidic residues" evidence="1">
    <location>
        <begin position="288"/>
        <end position="300"/>
    </location>
</feature>
<name>A0A060S4L8_PYCCI</name>
<protein>
    <submittedName>
        <fullName evidence="2">Uncharacterized protein</fullName>
    </submittedName>
</protein>
<feature type="compositionally biased region" description="Acidic residues" evidence="1">
    <location>
        <begin position="265"/>
        <end position="275"/>
    </location>
</feature>
<feature type="compositionally biased region" description="Basic and acidic residues" evidence="1">
    <location>
        <begin position="305"/>
        <end position="315"/>
    </location>
</feature>
<sequence>MRLNTSNTPSHRQIRLMQDDVSFKWERFDRGATAEHISSSPGGINVDNSEERFWSQSAPITLSSGYLHRSLPPTAIAPHLYSKPSAVISNTRPSPLDSGLRATATDDVPNRALSIAAPRPRPLPVNAERSPRASQGDDENPFVWIVPPRDGPLSTPPSRTAPRPADQSEVTTPSLRNELSPRRSVQPLDDSIRQSLGGSTPARRRGVPFAPAPGIYISPLYNSSPRATTDVNTTSAHLFEQNVKSDGPPALPRTSDSKDVRPEQESGEEPLDEPLQEANSQDPTQIDEPTEDVEEVDELEGCSQDSRDTIESWTK</sequence>